<dbReference type="InParanoid" id="A0A1W4XQT6"/>
<protein>
    <submittedName>
        <fullName evidence="3">Uncharacterized protein LOC108743690 isoform X1</fullName>
    </submittedName>
</protein>
<dbReference type="GeneID" id="108743690"/>
<proteinExistence type="predicted"/>
<dbReference type="Proteomes" id="UP000192223">
    <property type="component" value="Unplaced"/>
</dbReference>
<accession>A0A1W4XQT6</accession>
<feature type="compositionally biased region" description="Basic and acidic residues" evidence="1">
    <location>
        <begin position="51"/>
        <end position="61"/>
    </location>
</feature>
<dbReference type="KEGG" id="apln:108743690"/>
<gene>
    <name evidence="3" type="primary">LOC108743690</name>
</gene>
<evidence type="ECO:0000256" key="1">
    <source>
        <dbReference type="SAM" id="MobiDB-lite"/>
    </source>
</evidence>
<feature type="region of interest" description="Disordered" evidence="1">
    <location>
        <begin position="1"/>
        <end position="86"/>
    </location>
</feature>
<evidence type="ECO:0000313" key="3">
    <source>
        <dbReference type="RefSeq" id="XP_018334775.1"/>
    </source>
</evidence>
<reference evidence="3" key="1">
    <citation type="submission" date="2025-08" db="UniProtKB">
        <authorList>
            <consortium name="RefSeq"/>
        </authorList>
    </citation>
    <scope>IDENTIFICATION</scope>
    <source>
        <tissue evidence="3">Entire body</tissue>
    </source>
</reference>
<evidence type="ECO:0000313" key="2">
    <source>
        <dbReference type="Proteomes" id="UP000192223"/>
    </source>
</evidence>
<keyword evidence="2" id="KW-1185">Reference proteome</keyword>
<dbReference type="RefSeq" id="XP_018334775.1">
    <property type="nucleotide sequence ID" value="XM_018479273.2"/>
</dbReference>
<organism evidence="2 3">
    <name type="scientific">Agrilus planipennis</name>
    <name type="common">Emerald ash borer</name>
    <name type="synonym">Agrilus marcopoli</name>
    <dbReference type="NCBI Taxonomy" id="224129"/>
    <lineage>
        <taxon>Eukaryota</taxon>
        <taxon>Metazoa</taxon>
        <taxon>Ecdysozoa</taxon>
        <taxon>Arthropoda</taxon>
        <taxon>Hexapoda</taxon>
        <taxon>Insecta</taxon>
        <taxon>Pterygota</taxon>
        <taxon>Neoptera</taxon>
        <taxon>Endopterygota</taxon>
        <taxon>Coleoptera</taxon>
        <taxon>Polyphaga</taxon>
        <taxon>Elateriformia</taxon>
        <taxon>Buprestoidea</taxon>
        <taxon>Buprestidae</taxon>
        <taxon>Agrilinae</taxon>
        <taxon>Agrilus</taxon>
    </lineage>
</organism>
<name>A0A1W4XQT6_AGRPL</name>
<feature type="compositionally biased region" description="Acidic residues" evidence="1">
    <location>
        <begin position="13"/>
        <end position="32"/>
    </location>
</feature>
<sequence length="112" mass="12372">MPRSKRASKKSEMDEDIDNSSGSDFDEDEDPDKIEVPGGGKDLASAAGLLEPRDDKIKKEAIATNSVPNAGSAMMPPPPNMMHNAKMHPPNFHMGYDMMRNPCKLKIYLQLK</sequence>
<dbReference type="OrthoDB" id="8197186at2759"/>
<dbReference type="AlphaFoldDB" id="A0A1W4XQT6"/>